<dbReference type="PANTHER" id="PTHR24320:SF272">
    <property type="entry name" value="NAD(P)-BINDING ROSSMANN-FOLD SUPERFAMILY PROTEIN"/>
    <property type="match status" value="1"/>
</dbReference>
<gene>
    <name evidence="3" type="ORF">K491DRAFT_698256</name>
</gene>
<evidence type="ECO:0000313" key="3">
    <source>
        <dbReference type="EMBL" id="KAF2649250.1"/>
    </source>
</evidence>
<dbReference type="GO" id="GO:0016491">
    <property type="term" value="F:oxidoreductase activity"/>
    <property type="evidence" value="ECO:0007669"/>
    <property type="project" value="UniProtKB-KW"/>
</dbReference>
<dbReference type="Pfam" id="PF00106">
    <property type="entry name" value="adh_short"/>
    <property type="match status" value="1"/>
</dbReference>
<dbReference type="Gene3D" id="3.40.50.720">
    <property type="entry name" value="NAD(P)-binding Rossmann-like Domain"/>
    <property type="match status" value="1"/>
</dbReference>
<reference evidence="3" key="1">
    <citation type="journal article" date="2020" name="Stud. Mycol.">
        <title>101 Dothideomycetes genomes: a test case for predicting lifestyles and emergence of pathogens.</title>
        <authorList>
            <person name="Haridas S."/>
            <person name="Albert R."/>
            <person name="Binder M."/>
            <person name="Bloem J."/>
            <person name="Labutti K."/>
            <person name="Salamov A."/>
            <person name="Andreopoulos B."/>
            <person name="Baker S."/>
            <person name="Barry K."/>
            <person name="Bills G."/>
            <person name="Bluhm B."/>
            <person name="Cannon C."/>
            <person name="Castanera R."/>
            <person name="Culley D."/>
            <person name="Daum C."/>
            <person name="Ezra D."/>
            <person name="Gonzalez J."/>
            <person name="Henrissat B."/>
            <person name="Kuo A."/>
            <person name="Liang C."/>
            <person name="Lipzen A."/>
            <person name="Lutzoni F."/>
            <person name="Magnuson J."/>
            <person name="Mondo S."/>
            <person name="Nolan M."/>
            <person name="Ohm R."/>
            <person name="Pangilinan J."/>
            <person name="Park H.-J."/>
            <person name="Ramirez L."/>
            <person name="Alfaro M."/>
            <person name="Sun H."/>
            <person name="Tritt A."/>
            <person name="Yoshinaga Y."/>
            <person name="Zwiers L.-H."/>
            <person name="Turgeon B."/>
            <person name="Goodwin S."/>
            <person name="Spatafora J."/>
            <person name="Crous P."/>
            <person name="Grigoriev I."/>
        </authorList>
    </citation>
    <scope>NUCLEOTIDE SEQUENCE</scope>
    <source>
        <strain evidence="3">CBS 122681</strain>
    </source>
</reference>
<dbReference type="InterPro" id="IPR002347">
    <property type="entry name" value="SDR_fam"/>
</dbReference>
<keyword evidence="4" id="KW-1185">Reference proteome</keyword>
<name>A0A6A6SNQ4_9PLEO</name>
<keyword evidence="2" id="KW-0560">Oxidoreductase</keyword>
<dbReference type="EMBL" id="MU004500">
    <property type="protein sequence ID" value="KAF2649250.1"/>
    <property type="molecule type" value="Genomic_DNA"/>
</dbReference>
<dbReference type="SUPFAM" id="SSF51735">
    <property type="entry name" value="NAD(P)-binding Rossmann-fold domains"/>
    <property type="match status" value="1"/>
</dbReference>
<organism evidence="3 4">
    <name type="scientific">Lophiostoma macrostomum CBS 122681</name>
    <dbReference type="NCBI Taxonomy" id="1314788"/>
    <lineage>
        <taxon>Eukaryota</taxon>
        <taxon>Fungi</taxon>
        <taxon>Dikarya</taxon>
        <taxon>Ascomycota</taxon>
        <taxon>Pezizomycotina</taxon>
        <taxon>Dothideomycetes</taxon>
        <taxon>Pleosporomycetidae</taxon>
        <taxon>Pleosporales</taxon>
        <taxon>Lophiostomataceae</taxon>
        <taxon>Lophiostoma</taxon>
    </lineage>
</organism>
<accession>A0A6A6SNQ4</accession>
<evidence type="ECO:0000313" key="4">
    <source>
        <dbReference type="Proteomes" id="UP000799324"/>
    </source>
</evidence>
<evidence type="ECO:0000256" key="1">
    <source>
        <dbReference type="ARBA" id="ARBA00006484"/>
    </source>
</evidence>
<sequence>MGRYTEAHAKPQGVGDARPTALQIIKDEGVENKLTGKVIVITGASSGIGVETARALATTGATLYLTVRDKVKAEENLKDILGNGRTFLIDMDLSSFASVKAAASAILQKSGNKVNILVNNAGILGIQTRTLSEDGHELHFATNHLAHFLLFQLLKTALLASSTPEFSSRVVNLSSSASRASKLLPSDNYNFEKSDYDFNIAYASSKLANVYMASEIERRYGHLGLHATAVHPGGIHTGIGRHVDPKFVEAIYADEKLLKWLKNPEQGAATTVWAAVGKEWEGKGGKYLEDCSESEEGPDDSDMFGTGYVPQTYNEAEEERLWKDSVKMVGLEDDA</sequence>
<dbReference type="Proteomes" id="UP000799324">
    <property type="component" value="Unassembled WGS sequence"/>
</dbReference>
<dbReference type="PRINTS" id="PR00081">
    <property type="entry name" value="GDHRDH"/>
</dbReference>
<dbReference type="InterPro" id="IPR036291">
    <property type="entry name" value="NAD(P)-bd_dom_sf"/>
</dbReference>
<evidence type="ECO:0000256" key="2">
    <source>
        <dbReference type="ARBA" id="ARBA00023002"/>
    </source>
</evidence>
<dbReference type="PANTHER" id="PTHR24320">
    <property type="entry name" value="RETINOL DEHYDROGENASE"/>
    <property type="match status" value="1"/>
</dbReference>
<protein>
    <submittedName>
        <fullName evidence="3">Putative short-chain dehydrogenase/reductase</fullName>
    </submittedName>
</protein>
<dbReference type="AlphaFoldDB" id="A0A6A6SNQ4"/>
<comment type="similarity">
    <text evidence="1">Belongs to the short-chain dehydrogenases/reductases (SDR) family.</text>
</comment>
<dbReference type="OrthoDB" id="191139at2759"/>
<proteinExistence type="inferred from homology"/>